<organism evidence="1 2">
    <name type="scientific">Parnassius apollo</name>
    <name type="common">Apollo butterfly</name>
    <name type="synonym">Papilio apollo</name>
    <dbReference type="NCBI Taxonomy" id="110799"/>
    <lineage>
        <taxon>Eukaryota</taxon>
        <taxon>Metazoa</taxon>
        <taxon>Ecdysozoa</taxon>
        <taxon>Arthropoda</taxon>
        <taxon>Hexapoda</taxon>
        <taxon>Insecta</taxon>
        <taxon>Pterygota</taxon>
        <taxon>Neoptera</taxon>
        <taxon>Endopterygota</taxon>
        <taxon>Lepidoptera</taxon>
        <taxon>Glossata</taxon>
        <taxon>Ditrysia</taxon>
        <taxon>Papilionoidea</taxon>
        <taxon>Papilionidae</taxon>
        <taxon>Parnassiinae</taxon>
        <taxon>Parnassini</taxon>
        <taxon>Parnassius</taxon>
        <taxon>Parnassius</taxon>
    </lineage>
</organism>
<gene>
    <name evidence="1" type="ORF">PAPOLLO_LOCUS22929</name>
</gene>
<dbReference type="Proteomes" id="UP000691718">
    <property type="component" value="Unassembled WGS sequence"/>
</dbReference>
<dbReference type="AlphaFoldDB" id="A0A8S3Y2W4"/>
<evidence type="ECO:0000313" key="2">
    <source>
        <dbReference type="Proteomes" id="UP000691718"/>
    </source>
</evidence>
<keyword evidence="2" id="KW-1185">Reference proteome</keyword>
<dbReference type="EMBL" id="CAJQZP010001411">
    <property type="protein sequence ID" value="CAG5044155.1"/>
    <property type="molecule type" value="Genomic_DNA"/>
</dbReference>
<name>A0A8S3Y2W4_PARAO</name>
<reference evidence="1" key="1">
    <citation type="submission" date="2021-04" db="EMBL/GenBank/DDBJ databases">
        <authorList>
            <person name="Tunstrom K."/>
        </authorList>
    </citation>
    <scope>NUCLEOTIDE SEQUENCE</scope>
</reference>
<protein>
    <submittedName>
        <fullName evidence="1">(apollo) hypothetical protein</fullName>
    </submittedName>
</protein>
<sequence>MAGDAAPQATDQHPRVEAAMDLPIVVDSDDDEMVSHELEQMGSILEEVILETRSMPLENRPQLPRITLSKRNRIVVRAINPMLVTYLEVSRDLSEMDSVRFGAAVEACRIIGAKLP</sequence>
<dbReference type="OrthoDB" id="2194416at2759"/>
<comment type="caution">
    <text evidence="1">The sequence shown here is derived from an EMBL/GenBank/DDBJ whole genome shotgun (WGS) entry which is preliminary data.</text>
</comment>
<accession>A0A8S3Y2W4</accession>
<evidence type="ECO:0000313" key="1">
    <source>
        <dbReference type="EMBL" id="CAG5044155.1"/>
    </source>
</evidence>
<proteinExistence type="predicted"/>